<comment type="similarity">
    <text evidence="6">Belongs to the RNase D family.</text>
</comment>
<feature type="domain" description="HRDC" evidence="7">
    <location>
        <begin position="208"/>
        <end position="289"/>
    </location>
</feature>
<dbReference type="HAMAP" id="MF_01899">
    <property type="entry name" value="RNase_D"/>
    <property type="match status" value="1"/>
</dbReference>
<dbReference type="PROSITE" id="PS50967">
    <property type="entry name" value="HRDC"/>
    <property type="match status" value="1"/>
</dbReference>
<dbReference type="Gene3D" id="1.10.150.80">
    <property type="entry name" value="HRDC domain"/>
    <property type="match status" value="1"/>
</dbReference>
<protein>
    <recommendedName>
        <fullName evidence="6">Ribonuclease D</fullName>
        <shortName evidence="6">RNase D</shortName>
        <ecNumber evidence="6">3.1.13.5</ecNumber>
    </recommendedName>
</protein>
<comment type="subcellular location">
    <subcellularLocation>
        <location evidence="6">Cytoplasm</location>
    </subcellularLocation>
</comment>
<keyword evidence="3 6" id="KW-0540">Nuclease</keyword>
<keyword evidence="4 6" id="KW-0378">Hydrolase</keyword>
<dbReference type="InterPro" id="IPR002121">
    <property type="entry name" value="HRDC_dom"/>
</dbReference>
<comment type="catalytic activity">
    <reaction evidence="6">
        <text>Exonucleolytic cleavage that removes extra residues from the 3'-terminus of tRNA to produce 5'-mononucleotides.</text>
        <dbReference type="EC" id="3.1.13.5"/>
    </reaction>
</comment>
<dbReference type="CDD" id="cd06142">
    <property type="entry name" value="RNaseD_exo"/>
    <property type="match status" value="1"/>
</dbReference>
<dbReference type="GO" id="GO:0000166">
    <property type="term" value="F:nucleotide binding"/>
    <property type="evidence" value="ECO:0007669"/>
    <property type="project" value="InterPro"/>
</dbReference>
<dbReference type="InterPro" id="IPR044876">
    <property type="entry name" value="HRDC_dom_sf"/>
</dbReference>
<comment type="function">
    <text evidence="6">Exonuclease involved in the 3' processing of various precursor tRNAs. Initiates hydrolysis at the 3'-terminus of an RNA molecule and releases 5'-mononucleotides.</text>
</comment>
<dbReference type="Pfam" id="PF01612">
    <property type="entry name" value="DNA_pol_A_exo1"/>
    <property type="match status" value="1"/>
</dbReference>
<reference evidence="8 9" key="1">
    <citation type="submission" date="2019-07" db="EMBL/GenBank/DDBJ databases">
        <title>Whole genome shotgun sequence of Reyranella soli NBRC 108950.</title>
        <authorList>
            <person name="Hosoyama A."/>
            <person name="Uohara A."/>
            <person name="Ohji S."/>
            <person name="Ichikawa N."/>
        </authorList>
    </citation>
    <scope>NUCLEOTIDE SEQUENCE [LARGE SCALE GENOMIC DNA]</scope>
    <source>
        <strain evidence="8 9">NBRC 108950</strain>
    </source>
</reference>
<organism evidence="8 9">
    <name type="scientific">Reyranella soli</name>
    <dbReference type="NCBI Taxonomy" id="1230389"/>
    <lineage>
        <taxon>Bacteria</taxon>
        <taxon>Pseudomonadati</taxon>
        <taxon>Pseudomonadota</taxon>
        <taxon>Alphaproteobacteria</taxon>
        <taxon>Hyphomicrobiales</taxon>
        <taxon>Reyranellaceae</taxon>
        <taxon>Reyranella</taxon>
    </lineage>
</organism>
<evidence type="ECO:0000313" key="8">
    <source>
        <dbReference type="EMBL" id="GEP54045.1"/>
    </source>
</evidence>
<sequence>MKLITTTDELAAFCKPLADTEFIAVDTEFMRERTYWPKLCLAQVAGPEDAAAIDALADGIDLGPLDELMANPKVLKVFHAARQDLEIFYLRMNKVPQPLFDTQVAAMVCGHGEAASYESLATKLAKAKIDKSSRFTDWSRRPLSERQIAYALSDVTHLRMVYEKLKRQLDKTGRFSWITEEMAVLNEPGTYRADPEQAWRRLKPRGASPRLLGTLREVAAWRERTAQRIDIPRQRLLRDEQLLEIASHAPKNTEELAMTRGLGRGFAEGWQGRELLEAIEKARKLPDAELPTRDRAPEQLRAPSAVVDLLRTLLRLKAEEAGVAARLVASADELDRLAAGKRDVHALDGWRREIFGSDAVNLIEGRLALALSGDQPKLIPIAKEG</sequence>
<gene>
    <name evidence="6 8" type="primary">rnd</name>
    <name evidence="8" type="ORF">RSO01_12110</name>
</gene>
<dbReference type="Pfam" id="PF00570">
    <property type="entry name" value="HRDC"/>
    <property type="match status" value="1"/>
</dbReference>
<proteinExistence type="inferred from homology"/>
<dbReference type="EMBL" id="BKAJ01000021">
    <property type="protein sequence ID" value="GEP54045.1"/>
    <property type="molecule type" value="Genomic_DNA"/>
</dbReference>
<evidence type="ECO:0000313" key="9">
    <source>
        <dbReference type="Proteomes" id="UP000321058"/>
    </source>
</evidence>
<dbReference type="SUPFAM" id="SSF53098">
    <property type="entry name" value="Ribonuclease H-like"/>
    <property type="match status" value="1"/>
</dbReference>
<evidence type="ECO:0000256" key="3">
    <source>
        <dbReference type="ARBA" id="ARBA00022722"/>
    </source>
</evidence>
<dbReference type="GO" id="GO:0033890">
    <property type="term" value="F:ribonuclease D activity"/>
    <property type="evidence" value="ECO:0007669"/>
    <property type="project" value="UniProtKB-UniRule"/>
</dbReference>
<dbReference type="SMART" id="SM00341">
    <property type="entry name" value="HRDC"/>
    <property type="match status" value="1"/>
</dbReference>
<evidence type="ECO:0000256" key="4">
    <source>
        <dbReference type="ARBA" id="ARBA00022801"/>
    </source>
</evidence>
<dbReference type="GO" id="GO:0008408">
    <property type="term" value="F:3'-5' exonuclease activity"/>
    <property type="evidence" value="ECO:0007669"/>
    <property type="project" value="InterPro"/>
</dbReference>
<dbReference type="GO" id="GO:0042780">
    <property type="term" value="P:tRNA 3'-end processing"/>
    <property type="evidence" value="ECO:0007669"/>
    <property type="project" value="UniProtKB-UniRule"/>
</dbReference>
<dbReference type="InterPro" id="IPR051086">
    <property type="entry name" value="RNase_D-like"/>
</dbReference>
<comment type="caution">
    <text evidence="8">The sequence shown here is derived from an EMBL/GenBank/DDBJ whole genome shotgun (WGS) entry which is preliminary data.</text>
</comment>
<dbReference type="SMART" id="SM00474">
    <property type="entry name" value="35EXOc"/>
    <property type="match status" value="1"/>
</dbReference>
<dbReference type="PANTHER" id="PTHR47649:SF1">
    <property type="entry name" value="RIBONUCLEASE D"/>
    <property type="match status" value="1"/>
</dbReference>
<dbReference type="InterPro" id="IPR006292">
    <property type="entry name" value="RNase_D"/>
</dbReference>
<evidence type="ECO:0000256" key="1">
    <source>
        <dbReference type="ARBA" id="ARBA00022490"/>
    </source>
</evidence>
<dbReference type="AlphaFoldDB" id="A0A512N4Y7"/>
<dbReference type="EC" id="3.1.13.5" evidence="6"/>
<dbReference type="GO" id="GO:0005737">
    <property type="term" value="C:cytoplasm"/>
    <property type="evidence" value="ECO:0007669"/>
    <property type="project" value="UniProtKB-SubCell"/>
</dbReference>
<evidence type="ECO:0000256" key="6">
    <source>
        <dbReference type="HAMAP-Rule" id="MF_01899"/>
    </source>
</evidence>
<dbReference type="InterPro" id="IPR010997">
    <property type="entry name" value="HRDC-like_sf"/>
</dbReference>
<dbReference type="OrthoDB" id="9800549at2"/>
<evidence type="ECO:0000256" key="5">
    <source>
        <dbReference type="ARBA" id="ARBA00022839"/>
    </source>
</evidence>
<dbReference type="SUPFAM" id="SSF47819">
    <property type="entry name" value="HRDC-like"/>
    <property type="match status" value="2"/>
</dbReference>
<dbReference type="Gene3D" id="3.30.420.10">
    <property type="entry name" value="Ribonuclease H-like superfamily/Ribonuclease H"/>
    <property type="match status" value="1"/>
</dbReference>
<keyword evidence="2 6" id="KW-0819">tRNA processing</keyword>
<keyword evidence="9" id="KW-1185">Reference proteome</keyword>
<dbReference type="RefSeq" id="WP_147147225.1">
    <property type="nucleotide sequence ID" value="NZ_BKAJ01000021.1"/>
</dbReference>
<name>A0A512N4Y7_9HYPH</name>
<evidence type="ECO:0000256" key="2">
    <source>
        <dbReference type="ARBA" id="ARBA00022694"/>
    </source>
</evidence>
<comment type="cofactor">
    <cofactor evidence="6">
        <name>a divalent metal cation</name>
        <dbReference type="ChEBI" id="CHEBI:60240"/>
    </cofactor>
</comment>
<dbReference type="NCBIfam" id="TIGR01388">
    <property type="entry name" value="rnd"/>
    <property type="match status" value="1"/>
</dbReference>
<dbReference type="InterPro" id="IPR002562">
    <property type="entry name" value="3'-5'_exonuclease_dom"/>
</dbReference>
<dbReference type="InterPro" id="IPR036397">
    <property type="entry name" value="RNaseH_sf"/>
</dbReference>
<accession>A0A512N4Y7</accession>
<evidence type="ECO:0000259" key="7">
    <source>
        <dbReference type="PROSITE" id="PS50967"/>
    </source>
</evidence>
<dbReference type="GO" id="GO:0003676">
    <property type="term" value="F:nucleic acid binding"/>
    <property type="evidence" value="ECO:0007669"/>
    <property type="project" value="InterPro"/>
</dbReference>
<dbReference type="InterPro" id="IPR012337">
    <property type="entry name" value="RNaseH-like_sf"/>
</dbReference>
<dbReference type="Proteomes" id="UP000321058">
    <property type="component" value="Unassembled WGS sequence"/>
</dbReference>
<keyword evidence="5 6" id="KW-0269">Exonuclease</keyword>
<keyword evidence="1 6" id="KW-0963">Cytoplasm</keyword>
<dbReference type="PANTHER" id="PTHR47649">
    <property type="entry name" value="RIBONUCLEASE D"/>
    <property type="match status" value="1"/>
</dbReference>